<accession>A0A224Y7S8</accession>
<proteinExistence type="predicted"/>
<dbReference type="AlphaFoldDB" id="A0A224Y7S8"/>
<organism evidence="1">
    <name type="scientific">Rhipicephalus zambeziensis</name>
    <dbReference type="NCBI Taxonomy" id="60191"/>
    <lineage>
        <taxon>Eukaryota</taxon>
        <taxon>Metazoa</taxon>
        <taxon>Ecdysozoa</taxon>
        <taxon>Arthropoda</taxon>
        <taxon>Chelicerata</taxon>
        <taxon>Arachnida</taxon>
        <taxon>Acari</taxon>
        <taxon>Parasitiformes</taxon>
        <taxon>Ixodida</taxon>
        <taxon>Ixodoidea</taxon>
        <taxon>Ixodidae</taxon>
        <taxon>Rhipicephalinae</taxon>
        <taxon>Rhipicephalus</taxon>
        <taxon>Rhipicephalus</taxon>
    </lineage>
</organism>
<sequence length="91" mass="10345">MRTHCVQILGSCIAMVKGRHSAKYANCDIVRPHRSCWVLTKHLARATEFRNAAITGHELAGHSSRMHVLPRELQVWRSRKLRCSLPKSSSI</sequence>
<reference evidence="1" key="1">
    <citation type="journal article" date="2017" name="Parasit. Vectors">
        <title>Sialotranscriptomics of Rhipicephalus zambeziensis reveals intricate expression profiles of secretory proteins and suggests tight temporal transcriptional regulation during blood-feeding.</title>
        <authorList>
            <person name="de Castro M.H."/>
            <person name="de Klerk D."/>
            <person name="Pienaar R."/>
            <person name="Rees D.J.G."/>
            <person name="Mans B.J."/>
        </authorList>
    </citation>
    <scope>NUCLEOTIDE SEQUENCE</scope>
    <source>
        <tissue evidence="1">Salivary glands</tissue>
    </source>
</reference>
<protein>
    <submittedName>
        <fullName evidence="1">Uncharacterized protein</fullName>
    </submittedName>
</protein>
<name>A0A224Y7S8_9ACAR</name>
<dbReference type="EMBL" id="GFPF01001639">
    <property type="protein sequence ID" value="MAA12785.1"/>
    <property type="molecule type" value="Transcribed_RNA"/>
</dbReference>
<evidence type="ECO:0000313" key="1">
    <source>
        <dbReference type="EMBL" id="MAA12785.1"/>
    </source>
</evidence>